<name>A0A1Z5IA49_9LACO</name>
<dbReference type="AlphaFoldDB" id="A0A1Z5IA49"/>
<evidence type="ECO:0000313" key="2">
    <source>
        <dbReference type="Proteomes" id="UP000198374"/>
    </source>
</evidence>
<protein>
    <submittedName>
        <fullName evidence="1">Uncharacterized protein</fullName>
    </submittedName>
</protein>
<dbReference type="Proteomes" id="UP000198374">
    <property type="component" value="Unassembled WGS sequence"/>
</dbReference>
<proteinExistence type="predicted"/>
<gene>
    <name evidence="1" type="ORF">IWT30_00611</name>
</gene>
<evidence type="ECO:0000313" key="1">
    <source>
        <dbReference type="EMBL" id="GAW98652.1"/>
    </source>
</evidence>
<organism evidence="1 2">
    <name type="scientific">Secundilactobacillus mixtipabuli</name>
    <dbReference type="NCBI Taxonomy" id="1435342"/>
    <lineage>
        <taxon>Bacteria</taxon>
        <taxon>Bacillati</taxon>
        <taxon>Bacillota</taxon>
        <taxon>Bacilli</taxon>
        <taxon>Lactobacillales</taxon>
        <taxon>Lactobacillaceae</taxon>
        <taxon>Secundilactobacillus</taxon>
    </lineage>
</organism>
<dbReference type="OrthoDB" id="2314290at2"/>
<dbReference type="EMBL" id="BCMF01000003">
    <property type="protein sequence ID" value="GAW98652.1"/>
    <property type="molecule type" value="Genomic_DNA"/>
</dbReference>
<reference evidence="1 2" key="1">
    <citation type="submission" date="2015-11" db="EMBL/GenBank/DDBJ databases">
        <title>Draft genome sequences of new species of the genus Lactobacillus isolated from orchardgrass silage.</title>
        <authorList>
            <person name="Tohno M."/>
            <person name="Tanizawa Y."/>
            <person name="Arita M."/>
        </authorList>
    </citation>
    <scope>NUCLEOTIDE SEQUENCE [LARGE SCALE GENOMIC DNA]</scope>
    <source>
        <strain evidence="1 2">IWT30</strain>
    </source>
</reference>
<accession>A0A1Z5IA49</accession>
<dbReference type="RefSeq" id="WP_159459270.1">
    <property type="nucleotide sequence ID" value="NZ_BCMF01000003.1"/>
</dbReference>
<keyword evidence="2" id="KW-1185">Reference proteome</keyword>
<sequence>MKRTWMITGMSNNFGQRLIQNLIKKGKQATTNAQNELKIKSRDQGQVDLMINLRG</sequence>
<comment type="caution">
    <text evidence="1">The sequence shown here is derived from an EMBL/GenBank/DDBJ whole genome shotgun (WGS) entry which is preliminary data.</text>
</comment>